<dbReference type="OrthoDB" id="2989488at2"/>
<accession>A0A559KG12</accession>
<proteinExistence type="predicted"/>
<gene>
    <name evidence="1" type="ORF">FPZ49_06090</name>
</gene>
<dbReference type="AlphaFoldDB" id="A0A559KG12"/>
<reference evidence="1 2" key="1">
    <citation type="submission" date="2019-07" db="EMBL/GenBank/DDBJ databases">
        <authorList>
            <person name="Kim J."/>
        </authorList>
    </citation>
    <scope>NUCLEOTIDE SEQUENCE [LARGE SCALE GENOMIC DNA]</scope>
    <source>
        <strain evidence="1 2">JC52</strain>
    </source>
</reference>
<name>A0A559KG12_9BACL</name>
<sequence>MRFTVQYIPLDQIQPGGPVPLTERIKKLKSYLWDCMHLIAVRRNRKDGSYTILSGHERYLFLRDHTKKQYAPCIVDETKALSELEALLAHMLRGKERILEQPNPLKLRLLPTSWVILRMFLRQEPRFSRLSRRQQMKVILLAIRNKRTVVKAMRAKVDEMLIK</sequence>
<organism evidence="1 2">
    <name type="scientific">Paenibacillus cremeus</name>
    <dbReference type="NCBI Taxonomy" id="2163881"/>
    <lineage>
        <taxon>Bacteria</taxon>
        <taxon>Bacillati</taxon>
        <taxon>Bacillota</taxon>
        <taxon>Bacilli</taxon>
        <taxon>Bacillales</taxon>
        <taxon>Paenibacillaceae</taxon>
        <taxon>Paenibacillus</taxon>
    </lineage>
</organism>
<evidence type="ECO:0000313" key="2">
    <source>
        <dbReference type="Proteomes" id="UP000317036"/>
    </source>
</evidence>
<dbReference type="RefSeq" id="WP_144844543.1">
    <property type="nucleotide sequence ID" value="NZ_VNJI01000005.1"/>
</dbReference>
<dbReference type="EMBL" id="VNJI01000005">
    <property type="protein sequence ID" value="TVY11038.1"/>
    <property type="molecule type" value="Genomic_DNA"/>
</dbReference>
<evidence type="ECO:0000313" key="1">
    <source>
        <dbReference type="EMBL" id="TVY11038.1"/>
    </source>
</evidence>
<dbReference type="Proteomes" id="UP000317036">
    <property type="component" value="Unassembled WGS sequence"/>
</dbReference>
<evidence type="ECO:0008006" key="3">
    <source>
        <dbReference type="Google" id="ProtNLM"/>
    </source>
</evidence>
<protein>
    <recommendedName>
        <fullName evidence="3">ParB/Sulfiredoxin domain-containing protein</fullName>
    </recommendedName>
</protein>
<keyword evidence="2" id="KW-1185">Reference proteome</keyword>
<dbReference type="Gene3D" id="3.90.1530.10">
    <property type="entry name" value="Conserved hypothetical protein from pyrococcus furiosus pfu- 392566-001, ParB domain"/>
    <property type="match status" value="1"/>
</dbReference>
<comment type="caution">
    <text evidence="1">The sequence shown here is derived from an EMBL/GenBank/DDBJ whole genome shotgun (WGS) entry which is preliminary data.</text>
</comment>